<name>A0A7G6T3H2_9HYPH</name>
<organism evidence="1 2">
    <name type="scientific">Mesorhizobium huakuii</name>
    <dbReference type="NCBI Taxonomy" id="28104"/>
    <lineage>
        <taxon>Bacteria</taxon>
        <taxon>Pseudomonadati</taxon>
        <taxon>Pseudomonadota</taxon>
        <taxon>Alphaproteobacteria</taxon>
        <taxon>Hyphomicrobiales</taxon>
        <taxon>Phyllobacteriaceae</taxon>
        <taxon>Mesorhizobium</taxon>
    </lineage>
</organism>
<reference evidence="2" key="1">
    <citation type="journal article" date="2020" name="Mol. Plant Microbe">
        <title>Rhizobial microsymbionts of the narrowly endemic Oxytropis species growing in Kamchatka are characterized by significant genetic diversity and possess a set of genes that are associated with T3SS and T6SS secretion systems and can affect the development of symbiosis.</title>
        <authorList>
            <person name="Safronova V."/>
            <person name="Guro P."/>
            <person name="Sazanova A."/>
            <person name="Kuznetsova I."/>
            <person name="Belimov A."/>
            <person name="Yakubov V."/>
            <person name="Chirak E."/>
            <person name="Afonin A."/>
            <person name="Gogolev Y."/>
            <person name="Andronov E."/>
            <person name="Tikhonovich I."/>
        </authorList>
    </citation>
    <scope>NUCLEOTIDE SEQUENCE [LARGE SCALE GENOMIC DNA]</scope>
    <source>
        <strain evidence="2">583</strain>
    </source>
</reference>
<sequence>MVSILFGVAFLRPAAAGESEDSVKNAFLLCAMIDNTGIASAPCEVSGWSSSVTAVFDMSSGQARDLCDQVAQMMRDKGARFGQGWTLQIKSPYSGDNTIAFCHL</sequence>
<gene>
    <name evidence="1" type="ORF">HB778_17695</name>
</gene>
<proteinExistence type="predicted"/>
<dbReference type="Proteomes" id="UP000515465">
    <property type="component" value="Chromosome"/>
</dbReference>
<accession>A0A7G6T3H2</accession>
<dbReference type="EMBL" id="CP050296">
    <property type="protein sequence ID" value="QND61304.1"/>
    <property type="molecule type" value="Genomic_DNA"/>
</dbReference>
<dbReference type="AlphaFoldDB" id="A0A7G6T3H2"/>
<evidence type="ECO:0000313" key="1">
    <source>
        <dbReference type="EMBL" id="QND61304.1"/>
    </source>
</evidence>
<evidence type="ECO:0000313" key="2">
    <source>
        <dbReference type="Proteomes" id="UP000515465"/>
    </source>
</evidence>
<protein>
    <submittedName>
        <fullName evidence="1">Uncharacterized protein</fullName>
    </submittedName>
</protein>